<name>A0A7W2F8T1_9BURK</name>
<gene>
    <name evidence="2" type="ORF">H3H39_09290</name>
</gene>
<proteinExistence type="predicted"/>
<dbReference type="RefSeq" id="WP_182153049.1">
    <property type="nucleotide sequence ID" value="NZ_JACEZU010000003.1"/>
</dbReference>
<feature type="chain" id="PRO_5031440549" evidence="1">
    <location>
        <begin position="21"/>
        <end position="188"/>
    </location>
</feature>
<dbReference type="EMBL" id="JACEZU010000003">
    <property type="protein sequence ID" value="MBA5687235.1"/>
    <property type="molecule type" value="Genomic_DNA"/>
</dbReference>
<dbReference type="AlphaFoldDB" id="A0A7W2F8T1"/>
<accession>A0A7W2F8T1</accession>
<protein>
    <submittedName>
        <fullName evidence="2">Uncharacterized protein</fullName>
    </submittedName>
</protein>
<keyword evidence="1" id="KW-0732">Signal</keyword>
<reference evidence="2 3" key="1">
    <citation type="submission" date="2020-07" db="EMBL/GenBank/DDBJ databases">
        <title>Novel species isolated from subtropical streams in China.</title>
        <authorList>
            <person name="Lu H."/>
        </authorList>
    </citation>
    <scope>NUCLEOTIDE SEQUENCE [LARGE SCALE GENOMIC DNA]</scope>
    <source>
        <strain evidence="2 3">LX47W</strain>
    </source>
</reference>
<evidence type="ECO:0000313" key="2">
    <source>
        <dbReference type="EMBL" id="MBA5687235.1"/>
    </source>
</evidence>
<comment type="caution">
    <text evidence="2">The sequence shown here is derived from an EMBL/GenBank/DDBJ whole genome shotgun (WGS) entry which is preliminary data.</text>
</comment>
<evidence type="ECO:0000256" key="1">
    <source>
        <dbReference type="SAM" id="SignalP"/>
    </source>
</evidence>
<feature type="signal peptide" evidence="1">
    <location>
        <begin position="1"/>
        <end position="20"/>
    </location>
</feature>
<dbReference type="Proteomes" id="UP000573499">
    <property type="component" value="Unassembled WGS sequence"/>
</dbReference>
<sequence length="188" mass="21549">MFEHFIFSAALLALCLPCMALPQGSPPPIPITFVGDYWDCALPLKITLKGPSIGYETPDDKSKALQTFRTKDRVAILDVRDVVTEPGLAVVKRDDFDNNHLGLKVGTEVYALAEWEYLYYHAWIDGHEIEGGLPLADDTYFELSRRPKVEQWILLKQLRVAGRKSWVKYDDGVRDERAIRTCKNYRHH</sequence>
<evidence type="ECO:0000313" key="3">
    <source>
        <dbReference type="Proteomes" id="UP000573499"/>
    </source>
</evidence>
<keyword evidence="3" id="KW-1185">Reference proteome</keyword>
<organism evidence="2 3">
    <name type="scientific">Rugamonas apoptosis</name>
    <dbReference type="NCBI Taxonomy" id="2758570"/>
    <lineage>
        <taxon>Bacteria</taxon>
        <taxon>Pseudomonadati</taxon>
        <taxon>Pseudomonadota</taxon>
        <taxon>Betaproteobacteria</taxon>
        <taxon>Burkholderiales</taxon>
        <taxon>Oxalobacteraceae</taxon>
        <taxon>Telluria group</taxon>
        <taxon>Rugamonas</taxon>
    </lineage>
</organism>